<dbReference type="RefSeq" id="WP_400883646.1">
    <property type="nucleotide sequence ID" value="NZ_JBIWXY010000003.1"/>
</dbReference>
<name>A0ABW8GQG3_9PROT</name>
<evidence type="ECO:0000256" key="14">
    <source>
        <dbReference type="PROSITE-ProRule" id="PRU01360"/>
    </source>
</evidence>
<feature type="domain" description="TonB-dependent receptor-like beta-barrel" evidence="17">
    <location>
        <begin position="219"/>
        <end position="648"/>
    </location>
</feature>
<evidence type="ECO:0000256" key="2">
    <source>
        <dbReference type="ARBA" id="ARBA00009810"/>
    </source>
</evidence>
<dbReference type="PROSITE" id="PS52016">
    <property type="entry name" value="TONB_DEPENDENT_REC_3"/>
    <property type="match status" value="1"/>
</dbReference>
<keyword evidence="20" id="KW-1185">Reference proteome</keyword>
<keyword evidence="3 14" id="KW-0813">Transport</keyword>
<evidence type="ECO:0000313" key="20">
    <source>
        <dbReference type="Proteomes" id="UP001617669"/>
    </source>
</evidence>
<comment type="caution">
    <text evidence="19">The sequence shown here is derived from an EMBL/GenBank/DDBJ whole genome shotgun (WGS) entry which is preliminary data.</text>
</comment>
<evidence type="ECO:0000256" key="4">
    <source>
        <dbReference type="ARBA" id="ARBA00022452"/>
    </source>
</evidence>
<keyword evidence="12 19" id="KW-0675">Receptor</keyword>
<dbReference type="Pfam" id="PF07715">
    <property type="entry name" value="Plug"/>
    <property type="match status" value="1"/>
</dbReference>
<evidence type="ECO:0000256" key="13">
    <source>
        <dbReference type="ARBA" id="ARBA00023237"/>
    </source>
</evidence>
<dbReference type="InterPro" id="IPR039426">
    <property type="entry name" value="TonB-dep_rcpt-like"/>
</dbReference>
<keyword evidence="4 14" id="KW-1134">Transmembrane beta strand</keyword>
<reference evidence="19 20" key="1">
    <citation type="submission" date="2024-11" db="EMBL/GenBank/DDBJ databases">
        <authorList>
            <person name="Kaparullina E.N."/>
            <person name="Delegan Y.A."/>
            <person name="Doronina N.V."/>
        </authorList>
    </citation>
    <scope>NUCLEOTIDE SEQUENCE [LARGE SCALE GENOMIC DNA]</scope>
    <source>
        <strain evidence="19 20">7sh_L</strain>
    </source>
</reference>
<evidence type="ECO:0000256" key="7">
    <source>
        <dbReference type="ARBA" id="ARBA00022729"/>
    </source>
</evidence>
<evidence type="ECO:0000256" key="11">
    <source>
        <dbReference type="ARBA" id="ARBA00023136"/>
    </source>
</evidence>
<dbReference type="EMBL" id="JBIWXY010000003">
    <property type="protein sequence ID" value="MFJ5447123.1"/>
    <property type="molecule type" value="Genomic_DNA"/>
</dbReference>
<evidence type="ECO:0000256" key="3">
    <source>
        <dbReference type="ARBA" id="ARBA00022448"/>
    </source>
</evidence>
<evidence type="ECO:0000256" key="10">
    <source>
        <dbReference type="ARBA" id="ARBA00023077"/>
    </source>
</evidence>
<evidence type="ECO:0000259" key="18">
    <source>
        <dbReference type="Pfam" id="PF07715"/>
    </source>
</evidence>
<dbReference type="Proteomes" id="UP001617669">
    <property type="component" value="Unassembled WGS sequence"/>
</dbReference>
<keyword evidence="9" id="KW-0406">Ion transport</keyword>
<evidence type="ECO:0000313" key="19">
    <source>
        <dbReference type="EMBL" id="MFJ5447123.1"/>
    </source>
</evidence>
<proteinExistence type="inferred from homology"/>
<evidence type="ECO:0000256" key="1">
    <source>
        <dbReference type="ARBA" id="ARBA00004571"/>
    </source>
</evidence>
<feature type="chain" id="PRO_5045341412" evidence="16">
    <location>
        <begin position="23"/>
        <end position="683"/>
    </location>
</feature>
<keyword evidence="7 16" id="KW-0732">Signal</keyword>
<sequence>MPYRYRVIALLIMTACSQRAVADHVATTANEQDSTMTIGGIVVTGNRSSSLPARSILSSVDVIGKEAIENQTVQNSWQLFSRAPGVMLTEYRMGTSTGKFSFRGFNGEGEINAVKLLIDGIPSNSNDGNMPYLDMIMPLDIEAIEVVRGTNDPRYGLHNIAGNANVVTRIGGNYTTARASYGSFNTRELQTAMGIEKDGFSQNYFAAVQEYDGYRAHSDSRKHSVAGKWFYDSSDGRLRTGLIARHYRQDAQEAGYLTYDQARAHPRQSMPHNSTDGGERELNQLSLHLDWAINDRWFLSNKVYLNTMDDQRWVRFSIMNPNQQERLLRENHTGLLSTLTWRPNIEHLGLHSLAVESGLSAEWQNNENYRYTTNARQRLSATRNQHYAFDTYGVYLQAVIRPTAKLKIVPAYRVDRVEGDFRNVLTGTTADVQDYGAIRQPKLSAVYNFSEHYSAYGNWGRSFQVGIGAATYKTNPLAPDLKPSINEGWELGLKFQPTHWMDGRIAAWEQKANNEARRILGGSSNDSENIGETLRQGIDFQANLRPTEKLDIWANLSVQRSEITKPGNTELSNKGNEIDHVPRQIYGLGADYRVLPTLKLSAWGNGQGDYYLERSNTWGKYGGYFLLNLSAAWQVQKNISLELQVRNLMDRYYEYAYYDTDYAQTLHSPGEGRGVYASLRLDI</sequence>
<keyword evidence="13 14" id="KW-0998">Cell outer membrane</keyword>
<dbReference type="InterPro" id="IPR037066">
    <property type="entry name" value="Plug_dom_sf"/>
</dbReference>
<keyword evidence="8" id="KW-0408">Iron</keyword>
<dbReference type="InterPro" id="IPR012910">
    <property type="entry name" value="Plug_dom"/>
</dbReference>
<protein>
    <submittedName>
        <fullName evidence="19">TonB-dependent receptor</fullName>
    </submittedName>
</protein>
<keyword evidence="6 14" id="KW-0812">Transmembrane</keyword>
<comment type="subcellular location">
    <subcellularLocation>
        <location evidence="1 14">Cell outer membrane</location>
        <topology evidence="1 14">Multi-pass membrane protein</topology>
    </subcellularLocation>
</comment>
<evidence type="ECO:0000256" key="8">
    <source>
        <dbReference type="ARBA" id="ARBA00023004"/>
    </source>
</evidence>
<dbReference type="Pfam" id="PF00593">
    <property type="entry name" value="TonB_dep_Rec_b-barrel"/>
    <property type="match status" value="1"/>
</dbReference>
<evidence type="ECO:0000256" key="12">
    <source>
        <dbReference type="ARBA" id="ARBA00023170"/>
    </source>
</evidence>
<evidence type="ECO:0000256" key="9">
    <source>
        <dbReference type="ARBA" id="ARBA00023065"/>
    </source>
</evidence>
<feature type="domain" description="TonB-dependent receptor plug" evidence="18">
    <location>
        <begin position="53"/>
        <end position="162"/>
    </location>
</feature>
<organism evidence="19 20">
    <name type="scientific">Methylobacillus methanolivorans</name>
    <dbReference type="NCBI Taxonomy" id="1848927"/>
    <lineage>
        <taxon>Bacteria</taxon>
        <taxon>Pseudomonadati</taxon>
        <taxon>Pseudomonadota</taxon>
        <taxon>Betaproteobacteria</taxon>
        <taxon>Nitrosomonadales</taxon>
        <taxon>Methylophilaceae</taxon>
        <taxon>Methylobacillus</taxon>
    </lineage>
</organism>
<accession>A0ABW8GQG3</accession>
<feature type="signal peptide" evidence="16">
    <location>
        <begin position="1"/>
        <end position="22"/>
    </location>
</feature>
<dbReference type="Gene3D" id="2.170.130.10">
    <property type="entry name" value="TonB-dependent receptor, plug domain"/>
    <property type="match status" value="1"/>
</dbReference>
<dbReference type="PANTHER" id="PTHR32552:SF68">
    <property type="entry name" value="FERRICHROME OUTER MEMBRANE TRANSPORTER_PHAGE RECEPTOR"/>
    <property type="match status" value="1"/>
</dbReference>
<keyword evidence="11 14" id="KW-0472">Membrane</keyword>
<dbReference type="Gene3D" id="2.40.170.20">
    <property type="entry name" value="TonB-dependent receptor, beta-barrel domain"/>
    <property type="match status" value="1"/>
</dbReference>
<dbReference type="SUPFAM" id="SSF56935">
    <property type="entry name" value="Porins"/>
    <property type="match status" value="1"/>
</dbReference>
<evidence type="ECO:0000256" key="6">
    <source>
        <dbReference type="ARBA" id="ARBA00022692"/>
    </source>
</evidence>
<comment type="similarity">
    <text evidence="2 14 15">Belongs to the TonB-dependent receptor family.</text>
</comment>
<keyword evidence="5" id="KW-0410">Iron transport</keyword>
<dbReference type="CDD" id="cd01347">
    <property type="entry name" value="ligand_gated_channel"/>
    <property type="match status" value="1"/>
</dbReference>
<dbReference type="PANTHER" id="PTHR32552">
    <property type="entry name" value="FERRICHROME IRON RECEPTOR-RELATED"/>
    <property type="match status" value="1"/>
</dbReference>
<keyword evidence="10 15" id="KW-0798">TonB box</keyword>
<evidence type="ECO:0000256" key="5">
    <source>
        <dbReference type="ARBA" id="ARBA00022496"/>
    </source>
</evidence>
<evidence type="ECO:0000256" key="16">
    <source>
        <dbReference type="SAM" id="SignalP"/>
    </source>
</evidence>
<dbReference type="InterPro" id="IPR000531">
    <property type="entry name" value="Beta-barrel_TonB"/>
</dbReference>
<gene>
    <name evidence="19" type="ORF">ACIKP9_12850</name>
</gene>
<evidence type="ECO:0000259" key="17">
    <source>
        <dbReference type="Pfam" id="PF00593"/>
    </source>
</evidence>
<evidence type="ECO:0000256" key="15">
    <source>
        <dbReference type="RuleBase" id="RU003357"/>
    </source>
</evidence>
<dbReference type="InterPro" id="IPR036942">
    <property type="entry name" value="Beta-barrel_TonB_sf"/>
</dbReference>